<evidence type="ECO:0000256" key="1">
    <source>
        <dbReference type="SAM" id="MobiDB-lite"/>
    </source>
</evidence>
<name>A0A267DPT6_9PLAT</name>
<accession>A0A267DPT6</accession>
<feature type="compositionally biased region" description="Polar residues" evidence="1">
    <location>
        <begin position="1"/>
        <end position="50"/>
    </location>
</feature>
<comment type="caution">
    <text evidence="2">The sequence shown here is derived from an EMBL/GenBank/DDBJ whole genome shotgun (WGS) entry which is preliminary data.</text>
</comment>
<feature type="region of interest" description="Disordered" evidence="1">
    <location>
        <begin position="1"/>
        <end position="58"/>
    </location>
</feature>
<keyword evidence="3" id="KW-1185">Reference proteome</keyword>
<evidence type="ECO:0000313" key="2">
    <source>
        <dbReference type="EMBL" id="PAA51311.1"/>
    </source>
</evidence>
<dbReference type="OrthoDB" id="10067969at2759"/>
<gene>
    <name evidence="2" type="ORF">BOX15_Mlig004501g1</name>
</gene>
<dbReference type="EMBL" id="NIVC01003466">
    <property type="protein sequence ID" value="PAA51311.1"/>
    <property type="molecule type" value="Genomic_DNA"/>
</dbReference>
<evidence type="ECO:0000313" key="3">
    <source>
        <dbReference type="Proteomes" id="UP000215902"/>
    </source>
</evidence>
<protein>
    <submittedName>
        <fullName evidence="2">Uncharacterized protein</fullName>
    </submittedName>
</protein>
<sequence>REPGSQTPGNRGSQTPGNRGSQTPGNRGSQTPGNRGSQTPGNRGSQTPGNRGSKPIIIDLQVPKQLTSAVHCRSSLCLPSLRSKLCQRILPHGSLSIRSAGSKKRILDDDESPRRL</sequence>
<feature type="non-terminal residue" evidence="2">
    <location>
        <position position="1"/>
    </location>
</feature>
<dbReference type="Proteomes" id="UP000215902">
    <property type="component" value="Unassembled WGS sequence"/>
</dbReference>
<dbReference type="AlphaFoldDB" id="A0A267DPT6"/>
<proteinExistence type="predicted"/>
<organism evidence="2 3">
    <name type="scientific">Macrostomum lignano</name>
    <dbReference type="NCBI Taxonomy" id="282301"/>
    <lineage>
        <taxon>Eukaryota</taxon>
        <taxon>Metazoa</taxon>
        <taxon>Spiralia</taxon>
        <taxon>Lophotrochozoa</taxon>
        <taxon>Platyhelminthes</taxon>
        <taxon>Rhabditophora</taxon>
        <taxon>Macrostomorpha</taxon>
        <taxon>Macrostomida</taxon>
        <taxon>Macrostomidae</taxon>
        <taxon>Macrostomum</taxon>
    </lineage>
</organism>
<reference evidence="2 3" key="1">
    <citation type="submission" date="2017-06" db="EMBL/GenBank/DDBJ databases">
        <title>A platform for efficient transgenesis in Macrostomum lignano, a flatworm model organism for stem cell research.</title>
        <authorList>
            <person name="Berezikov E."/>
        </authorList>
    </citation>
    <scope>NUCLEOTIDE SEQUENCE [LARGE SCALE GENOMIC DNA]</scope>
    <source>
        <strain evidence="2">DV1</strain>
        <tissue evidence="2">Whole organism</tissue>
    </source>
</reference>